<dbReference type="GO" id="GO:0032259">
    <property type="term" value="P:methylation"/>
    <property type="evidence" value="ECO:0007669"/>
    <property type="project" value="UniProtKB-KW"/>
</dbReference>
<keyword evidence="4" id="KW-1185">Reference proteome</keyword>
<evidence type="ECO:0000313" key="3">
    <source>
        <dbReference type="EMBL" id="MBB5937032.1"/>
    </source>
</evidence>
<dbReference type="CDD" id="cd02440">
    <property type="entry name" value="AdoMet_MTases"/>
    <property type="match status" value="1"/>
</dbReference>
<evidence type="ECO:0000256" key="1">
    <source>
        <dbReference type="ARBA" id="ARBA00022679"/>
    </source>
</evidence>
<dbReference type="Proteomes" id="UP000588098">
    <property type="component" value="Unassembled WGS sequence"/>
</dbReference>
<accession>A0A7W9QD68</accession>
<evidence type="ECO:0000313" key="4">
    <source>
        <dbReference type="Proteomes" id="UP000588098"/>
    </source>
</evidence>
<proteinExistence type="predicted"/>
<dbReference type="InterPro" id="IPR029063">
    <property type="entry name" value="SAM-dependent_MTases_sf"/>
</dbReference>
<feature type="domain" description="Methyltransferase" evidence="2">
    <location>
        <begin position="174"/>
        <end position="270"/>
    </location>
</feature>
<gene>
    <name evidence="3" type="ORF">FHS42_004111</name>
</gene>
<evidence type="ECO:0000259" key="2">
    <source>
        <dbReference type="Pfam" id="PF13649"/>
    </source>
</evidence>
<keyword evidence="1 3" id="KW-0808">Transferase</keyword>
<dbReference type="Gene3D" id="1.10.10.10">
    <property type="entry name" value="Winged helix-like DNA-binding domain superfamily/Winged helix DNA-binding domain"/>
    <property type="match status" value="1"/>
</dbReference>
<dbReference type="Gene3D" id="3.40.50.150">
    <property type="entry name" value="Vaccinia Virus protein VP39"/>
    <property type="match status" value="1"/>
</dbReference>
<dbReference type="AlphaFoldDB" id="A0A7W9QD68"/>
<dbReference type="PANTHER" id="PTHR43861">
    <property type="entry name" value="TRANS-ACONITATE 2-METHYLTRANSFERASE-RELATED"/>
    <property type="match status" value="1"/>
</dbReference>
<dbReference type="Pfam" id="PF13649">
    <property type="entry name" value="Methyltransf_25"/>
    <property type="match status" value="1"/>
</dbReference>
<sequence length="343" mass="37918">MKIKTLVKMVRSHQLPLMLRLPKELGVPAYRASFLAAAASCGVLRHLAQQPLDAPALADELGMHGEEQLLGAWLDMGVHVGDLGRRGDRYRLRSRLAKALARPDADSYVALIEQLVRYHTPLLLDAPAMLREGRRVAITDQDGALIARSSRVLEPAVQGVVERCVNRTAPVRLLEVGCGSGTYVRHAASLNPRLTAVAIDLQSEVVEQASANLDAWGLAERVEVVRSDLRTFSTEQKFDLVTLHNNIYYFPQGERTKVLERVRSFLSPGGKLLLTTSCHGGSPGMEMLNLWCRYADFTGPLPRPDELVEQLREAGFTDVRSRRLMPGQEFRAFTGVSPYGVEG</sequence>
<dbReference type="RefSeq" id="WP_312866955.1">
    <property type="nucleotide sequence ID" value="NZ_JACHJL010000010.1"/>
</dbReference>
<dbReference type="EMBL" id="JACHJL010000010">
    <property type="protein sequence ID" value="MBB5937032.1"/>
    <property type="molecule type" value="Genomic_DNA"/>
</dbReference>
<reference evidence="3 4" key="1">
    <citation type="submission" date="2020-08" db="EMBL/GenBank/DDBJ databases">
        <title>Genomic Encyclopedia of Type Strains, Phase III (KMG-III): the genomes of soil and plant-associated and newly described type strains.</title>
        <authorList>
            <person name="Whitman W."/>
        </authorList>
    </citation>
    <scope>NUCLEOTIDE SEQUENCE [LARGE SCALE GENOMIC DNA]</scope>
    <source>
        <strain evidence="3 4">CECT 8305</strain>
    </source>
</reference>
<dbReference type="GO" id="GO:0017000">
    <property type="term" value="P:antibiotic biosynthetic process"/>
    <property type="evidence" value="ECO:0007669"/>
    <property type="project" value="UniProtKB-ARBA"/>
</dbReference>
<organism evidence="3 4">
    <name type="scientific">Streptomyces zagrosensis</name>
    <dbReference type="NCBI Taxonomy" id="1042984"/>
    <lineage>
        <taxon>Bacteria</taxon>
        <taxon>Bacillati</taxon>
        <taxon>Actinomycetota</taxon>
        <taxon>Actinomycetes</taxon>
        <taxon>Kitasatosporales</taxon>
        <taxon>Streptomycetaceae</taxon>
        <taxon>Streptomyces</taxon>
    </lineage>
</organism>
<dbReference type="GO" id="GO:0008168">
    <property type="term" value="F:methyltransferase activity"/>
    <property type="evidence" value="ECO:0007669"/>
    <property type="project" value="UniProtKB-KW"/>
</dbReference>
<dbReference type="InterPro" id="IPR041698">
    <property type="entry name" value="Methyltransf_25"/>
</dbReference>
<comment type="caution">
    <text evidence="3">The sequence shown here is derived from an EMBL/GenBank/DDBJ whole genome shotgun (WGS) entry which is preliminary data.</text>
</comment>
<name>A0A7W9QD68_9ACTN</name>
<protein>
    <submittedName>
        <fullName evidence="3">SAM-dependent methyltransferase</fullName>
    </submittedName>
</protein>
<keyword evidence="3" id="KW-0489">Methyltransferase</keyword>
<dbReference type="InterPro" id="IPR036388">
    <property type="entry name" value="WH-like_DNA-bd_sf"/>
</dbReference>
<dbReference type="SUPFAM" id="SSF53335">
    <property type="entry name" value="S-adenosyl-L-methionine-dependent methyltransferases"/>
    <property type="match status" value="1"/>
</dbReference>